<feature type="region of interest" description="Disordered" evidence="1">
    <location>
        <begin position="24"/>
        <end position="47"/>
    </location>
</feature>
<name>E7AA59_HELFC</name>
<dbReference type="HOGENOM" id="CLU_791731_0_0_7"/>
<proteinExistence type="predicted"/>
<dbReference type="EMBL" id="FQ670179">
    <property type="protein sequence ID" value="CBY82631.1"/>
    <property type="molecule type" value="Genomic_DNA"/>
</dbReference>
<accession>E7AA59</accession>
<dbReference type="GO" id="GO:0009307">
    <property type="term" value="P:DNA restriction-modification system"/>
    <property type="evidence" value="ECO:0007669"/>
    <property type="project" value="InterPro"/>
</dbReference>
<dbReference type="SUPFAM" id="SSF52980">
    <property type="entry name" value="Restriction endonuclease-like"/>
    <property type="match status" value="2"/>
</dbReference>
<evidence type="ECO:0000256" key="1">
    <source>
        <dbReference type="SAM" id="MobiDB-lite"/>
    </source>
</evidence>
<reference evidence="3 4" key="1">
    <citation type="journal article" date="2011" name="Genome Biol. Evol.">
        <title>Comparative whole genome sequence analysis of the carcinogenic bacterial model pathogen Helicobacter felis.</title>
        <authorList>
            <person name="Arnold I.C."/>
            <person name="Zigova Z."/>
            <person name="Holden M."/>
            <person name="Lawley T.D."/>
            <person name="Rad R."/>
            <person name="Dougan G."/>
            <person name="Falkow S."/>
            <person name="Bentley S.D."/>
            <person name="Muller A."/>
        </authorList>
    </citation>
    <scope>NUCLEOTIDE SEQUENCE [LARGE SCALE GENOMIC DNA]</scope>
    <source>
        <strain evidence="4">ATCC 49179 / CCUG 28539 / NCTC 12436 / CS1</strain>
    </source>
</reference>
<feature type="compositionally biased region" description="Pro residues" evidence="1">
    <location>
        <begin position="33"/>
        <end position="42"/>
    </location>
</feature>
<dbReference type="InterPro" id="IPR011856">
    <property type="entry name" value="tRNA_endonuc-like_dom_sf"/>
</dbReference>
<dbReference type="GO" id="GO:0003677">
    <property type="term" value="F:DNA binding"/>
    <property type="evidence" value="ECO:0007669"/>
    <property type="project" value="InterPro"/>
</dbReference>
<dbReference type="OrthoDB" id="5363706at2"/>
<evidence type="ECO:0000313" key="3">
    <source>
        <dbReference type="EMBL" id="CBY82631.1"/>
    </source>
</evidence>
<dbReference type="STRING" id="936155.HFELIS_05470"/>
<dbReference type="Proteomes" id="UP000007934">
    <property type="component" value="Chromosome"/>
</dbReference>
<dbReference type="KEGG" id="hfe:HFELIS_05470"/>
<dbReference type="RefSeq" id="WP_013469000.1">
    <property type="nucleotide sequence ID" value="NC_014810.2"/>
</dbReference>
<dbReference type="Pfam" id="PF04471">
    <property type="entry name" value="Mrr_cat"/>
    <property type="match status" value="1"/>
</dbReference>
<dbReference type="InterPro" id="IPR011335">
    <property type="entry name" value="Restrct_endonuc-II-like"/>
</dbReference>
<dbReference type="GO" id="GO:0004519">
    <property type="term" value="F:endonuclease activity"/>
    <property type="evidence" value="ECO:0007669"/>
    <property type="project" value="InterPro"/>
</dbReference>
<feature type="domain" description="Restriction endonuclease type IV Mrr" evidence="2">
    <location>
        <begin position="74"/>
        <end position="178"/>
    </location>
</feature>
<sequence>MMWLILAGITLVCVVVIQRFKAPPNTPSQTLQRPPPKQPSAPTPASSDLHAFEIEKPHGYFDQNTKKENKNMEKGREYENFIAQEYAQQGYGLIFHRDLGKQDQKIDLIVAKGEEVLFIQCKNWNKKTGHRVGLDYVQEFLQNCDALEKAEYRGKNCQRLLILSSPVLEKEAWQFIKEHTQDLRVDFKIIEHKEGVSMDYAKKYRDLVAAYYAGQGFNVKRYDESKDNQEKHLAFTRIDLILRKDKQIIFAQCRNWNPDGEHKIDAKYLEKFLQDCHGYQSHLYRDDFEYYKQCFFKNIVVLNSSKLLVPDAFEFIKSQKDKKEHERVFYEVLVPSSSMDKVSKYESKHE</sequence>
<organism evidence="3 4">
    <name type="scientific">Helicobacter felis (strain ATCC 49179 / CCUG 28539 / NCTC 12436 / CS1)</name>
    <dbReference type="NCBI Taxonomy" id="936155"/>
    <lineage>
        <taxon>Bacteria</taxon>
        <taxon>Pseudomonadati</taxon>
        <taxon>Campylobacterota</taxon>
        <taxon>Epsilonproteobacteria</taxon>
        <taxon>Campylobacterales</taxon>
        <taxon>Helicobacteraceae</taxon>
        <taxon>Helicobacter</taxon>
    </lineage>
</organism>
<keyword evidence="4" id="KW-1185">Reference proteome</keyword>
<dbReference type="AlphaFoldDB" id="E7AA59"/>
<dbReference type="InterPro" id="IPR007560">
    <property type="entry name" value="Restrct_endonuc_IV_Mrr"/>
</dbReference>
<dbReference type="Gene3D" id="3.40.1350.10">
    <property type="match status" value="1"/>
</dbReference>
<dbReference type="GeneID" id="36134166"/>
<evidence type="ECO:0000313" key="4">
    <source>
        <dbReference type="Proteomes" id="UP000007934"/>
    </source>
</evidence>
<protein>
    <recommendedName>
        <fullName evidence="2">Restriction endonuclease type IV Mrr domain-containing protein</fullName>
    </recommendedName>
</protein>
<gene>
    <name evidence="3" type="ordered locus">Hfelis_05470</name>
</gene>
<evidence type="ECO:0000259" key="2">
    <source>
        <dbReference type="Pfam" id="PF04471"/>
    </source>
</evidence>